<evidence type="ECO:0000256" key="1">
    <source>
        <dbReference type="ARBA" id="ARBA00012220"/>
    </source>
</evidence>
<keyword evidence="3" id="KW-0547">Nucleotide-binding</keyword>
<protein>
    <recommendedName>
        <fullName evidence="1">glutamate--cysteine ligase</fullName>
        <ecNumber evidence="1">6.3.2.2</ecNumber>
    </recommendedName>
</protein>
<evidence type="ECO:0000313" key="6">
    <source>
        <dbReference type="EMBL" id="MBM7636630.1"/>
    </source>
</evidence>
<organism evidence="6 7">
    <name type="scientific">Streptococcus saliviloxodontae</name>
    <dbReference type="NCBI Taxonomy" id="1349416"/>
    <lineage>
        <taxon>Bacteria</taxon>
        <taxon>Bacillati</taxon>
        <taxon>Bacillota</taxon>
        <taxon>Bacilli</taxon>
        <taxon>Lactobacillales</taxon>
        <taxon>Streptococcaceae</taxon>
        <taxon>Streptococcus</taxon>
    </lineage>
</organism>
<dbReference type="EC" id="6.3.2.2" evidence="1"/>
<keyword evidence="7" id="KW-1185">Reference proteome</keyword>
<dbReference type="PANTHER" id="PTHR34378:SF1">
    <property type="entry name" value="GLUTAMATE--CYSTEINE LIGASE, CHLOROPLASTIC"/>
    <property type="match status" value="1"/>
</dbReference>
<evidence type="ECO:0000256" key="4">
    <source>
        <dbReference type="ARBA" id="ARBA00022840"/>
    </source>
</evidence>
<proteinExistence type="predicted"/>
<gene>
    <name evidence="6" type="ORF">JOC31_001454</name>
</gene>
<dbReference type="PANTHER" id="PTHR34378">
    <property type="entry name" value="GLUTAMATE--CYSTEINE LIGASE, CHLOROPLASTIC"/>
    <property type="match status" value="1"/>
</dbReference>
<dbReference type="RefSeq" id="WP_205017499.1">
    <property type="nucleotide sequence ID" value="NZ_JAFBEI010000030.1"/>
</dbReference>
<keyword evidence="4" id="KW-0067">ATP-binding</keyword>
<dbReference type="InterPro" id="IPR006336">
    <property type="entry name" value="GCS2"/>
</dbReference>
<evidence type="ECO:0000256" key="2">
    <source>
        <dbReference type="ARBA" id="ARBA00022598"/>
    </source>
</evidence>
<comment type="caution">
    <text evidence="6">The sequence shown here is derived from an EMBL/GenBank/DDBJ whole genome shotgun (WGS) entry which is preliminary data.</text>
</comment>
<reference evidence="6 7" key="1">
    <citation type="submission" date="2021-01" db="EMBL/GenBank/DDBJ databases">
        <title>Genomic Encyclopedia of Type Strains, Phase IV (KMG-IV): sequencing the most valuable type-strain genomes for metagenomic binning, comparative biology and taxonomic classification.</title>
        <authorList>
            <person name="Goeker M."/>
        </authorList>
    </citation>
    <scope>NUCLEOTIDE SEQUENCE [LARGE SCALE GENOMIC DNA]</scope>
    <source>
        <strain evidence="6 7">DSM 27513</strain>
    </source>
</reference>
<dbReference type="SUPFAM" id="SSF55931">
    <property type="entry name" value="Glutamine synthetase/guanido kinase"/>
    <property type="match status" value="1"/>
</dbReference>
<keyword evidence="2" id="KW-0436">Ligase</keyword>
<evidence type="ECO:0000256" key="5">
    <source>
        <dbReference type="ARBA" id="ARBA00048819"/>
    </source>
</evidence>
<dbReference type="InterPro" id="IPR014746">
    <property type="entry name" value="Gln_synth/guanido_kin_cat_dom"/>
</dbReference>
<dbReference type="Pfam" id="PF04107">
    <property type="entry name" value="GCS2"/>
    <property type="match status" value="1"/>
</dbReference>
<name>A0ABS2PMG6_9STRE</name>
<evidence type="ECO:0000313" key="7">
    <source>
        <dbReference type="Proteomes" id="UP000809081"/>
    </source>
</evidence>
<dbReference type="Gene3D" id="3.30.590.20">
    <property type="match status" value="1"/>
</dbReference>
<evidence type="ECO:0000256" key="3">
    <source>
        <dbReference type="ARBA" id="ARBA00022741"/>
    </source>
</evidence>
<dbReference type="Proteomes" id="UP000809081">
    <property type="component" value="Unassembled WGS sequence"/>
</dbReference>
<dbReference type="EMBL" id="JAFBEI010000030">
    <property type="protein sequence ID" value="MBM7636630.1"/>
    <property type="molecule type" value="Genomic_DNA"/>
</dbReference>
<dbReference type="InterPro" id="IPR035434">
    <property type="entry name" value="GCL_bact_plant"/>
</dbReference>
<comment type="catalytic activity">
    <reaction evidence="5">
        <text>L-cysteine + L-glutamate + ATP = gamma-L-glutamyl-L-cysteine + ADP + phosphate + H(+)</text>
        <dbReference type="Rhea" id="RHEA:13285"/>
        <dbReference type="ChEBI" id="CHEBI:15378"/>
        <dbReference type="ChEBI" id="CHEBI:29985"/>
        <dbReference type="ChEBI" id="CHEBI:30616"/>
        <dbReference type="ChEBI" id="CHEBI:35235"/>
        <dbReference type="ChEBI" id="CHEBI:43474"/>
        <dbReference type="ChEBI" id="CHEBI:58173"/>
        <dbReference type="ChEBI" id="CHEBI:456216"/>
        <dbReference type="EC" id="6.3.2.2"/>
    </reaction>
</comment>
<accession>A0ABS2PMG6</accession>
<sequence length="421" mass="48575">MKNLRELLKERYLTPIKENPHLYLGVELEFPIVQVFGQATDPAVGKSLIAHLEGKFGFESVKVDSEGQVIELSSPDTEDVIMFELTYNTLELAFGKADRIGQIDQRFQLYLAEIQSFLGQYDHALAGLGINPAWAINDNRAVKVDRYQMLLSYLALYKGMPQAERFHTYPDYGSFICGNQVQFDVSKANYLRVLNAFNKIEAAKAYLFANSPFEGEDWGTSISRDLFWENSMHGLFKKNIGIYEQDFQTEEDFLDYLEESCLFYVYRNGEILYFPPIQLKDYIDQVEIEAFDLSGKTRVIQPETSDLDQHRAYYYELLTTRGTVECRSVCTQALDKTFTPIAFQLGLLVKLDALERLLASSDFFELWGRDYAKLRRQFASNHLSKKELESIRDFSQELCHLAKEGLQERGFGEEVYLENLV</sequence>